<reference evidence="2" key="2">
    <citation type="submission" date="2023-07" db="EMBL/GenBank/DDBJ databases">
        <authorList>
            <consortium name="Lawrence Berkeley National Laboratory"/>
            <person name="Haridas S."/>
            <person name="Hensen N."/>
            <person name="Bonometti L."/>
            <person name="Westerberg I."/>
            <person name="Brannstrom I.O."/>
            <person name="Guillou S."/>
            <person name="Cros-Aarteil S."/>
            <person name="Calhoun S."/>
            <person name="Kuo A."/>
            <person name="Mondo S."/>
            <person name="Pangilinan J."/>
            <person name="Riley R."/>
            <person name="LaButti K."/>
            <person name="Andreopoulos B."/>
            <person name="Lipzen A."/>
            <person name="Chen C."/>
            <person name="Yanf M."/>
            <person name="Daum C."/>
            <person name="Ng V."/>
            <person name="Clum A."/>
            <person name="Steindorff A."/>
            <person name="Ohm R."/>
            <person name="Martin F."/>
            <person name="Silar P."/>
            <person name="Natvig D."/>
            <person name="Lalanne C."/>
            <person name="Gautier V."/>
            <person name="Ament-velasquez S.L."/>
            <person name="Kruys A."/>
            <person name="Hutchinson M.I."/>
            <person name="Powell A.J."/>
            <person name="Barry K."/>
            <person name="Miller A.N."/>
            <person name="Grigoriev I.V."/>
            <person name="Debuchy R."/>
            <person name="Gladieux P."/>
            <person name="Thoren M.H."/>
            <person name="Johannesson H."/>
        </authorList>
    </citation>
    <scope>NUCLEOTIDE SEQUENCE</scope>
    <source>
        <strain evidence="2">FGSC 1904</strain>
    </source>
</reference>
<keyword evidence="1" id="KW-0732">Signal</keyword>
<feature type="signal peptide" evidence="1">
    <location>
        <begin position="1"/>
        <end position="22"/>
    </location>
</feature>
<sequence>MPYTCSFWFPFGLLFLRPLTHSCSGYFLITEAIVEQCLQQDPKTPPGLHVMSSTQPQLVTLIPICSTPQPQLLEAVSFVVSFLTASLITIADTTHQVRIMMRACVTEAHHHPYCPPSRSLTQHHTSSLSITQRQNHNIPVVHAHVPIYSDSCPTHPF</sequence>
<dbReference type="EMBL" id="JAUTDP010000002">
    <property type="protein sequence ID" value="KAK3402225.1"/>
    <property type="molecule type" value="Genomic_DNA"/>
</dbReference>
<keyword evidence="3" id="KW-1185">Reference proteome</keyword>
<dbReference type="Proteomes" id="UP001281003">
    <property type="component" value="Unassembled WGS sequence"/>
</dbReference>
<accession>A0AAE0PMF6</accession>
<comment type="caution">
    <text evidence="2">The sequence shown here is derived from an EMBL/GenBank/DDBJ whole genome shotgun (WGS) entry which is preliminary data.</text>
</comment>
<evidence type="ECO:0000256" key="1">
    <source>
        <dbReference type="SAM" id="SignalP"/>
    </source>
</evidence>
<evidence type="ECO:0000313" key="3">
    <source>
        <dbReference type="Proteomes" id="UP001281003"/>
    </source>
</evidence>
<protein>
    <submittedName>
        <fullName evidence="2">Uncharacterized protein</fullName>
    </submittedName>
</protein>
<dbReference type="AlphaFoldDB" id="A0AAE0PMF6"/>
<organism evidence="2 3">
    <name type="scientific">Sordaria brevicollis</name>
    <dbReference type="NCBI Taxonomy" id="83679"/>
    <lineage>
        <taxon>Eukaryota</taxon>
        <taxon>Fungi</taxon>
        <taxon>Dikarya</taxon>
        <taxon>Ascomycota</taxon>
        <taxon>Pezizomycotina</taxon>
        <taxon>Sordariomycetes</taxon>
        <taxon>Sordariomycetidae</taxon>
        <taxon>Sordariales</taxon>
        <taxon>Sordariaceae</taxon>
        <taxon>Sordaria</taxon>
    </lineage>
</organism>
<reference evidence="2" key="1">
    <citation type="journal article" date="2023" name="Mol. Phylogenet. Evol.">
        <title>Genome-scale phylogeny and comparative genomics of the fungal order Sordariales.</title>
        <authorList>
            <person name="Hensen N."/>
            <person name="Bonometti L."/>
            <person name="Westerberg I."/>
            <person name="Brannstrom I.O."/>
            <person name="Guillou S."/>
            <person name="Cros-Aarteil S."/>
            <person name="Calhoun S."/>
            <person name="Haridas S."/>
            <person name="Kuo A."/>
            <person name="Mondo S."/>
            <person name="Pangilinan J."/>
            <person name="Riley R."/>
            <person name="LaButti K."/>
            <person name="Andreopoulos B."/>
            <person name="Lipzen A."/>
            <person name="Chen C."/>
            <person name="Yan M."/>
            <person name="Daum C."/>
            <person name="Ng V."/>
            <person name="Clum A."/>
            <person name="Steindorff A."/>
            <person name="Ohm R.A."/>
            <person name="Martin F."/>
            <person name="Silar P."/>
            <person name="Natvig D.O."/>
            <person name="Lalanne C."/>
            <person name="Gautier V."/>
            <person name="Ament-Velasquez S.L."/>
            <person name="Kruys A."/>
            <person name="Hutchinson M.I."/>
            <person name="Powell A.J."/>
            <person name="Barry K."/>
            <person name="Miller A.N."/>
            <person name="Grigoriev I.V."/>
            <person name="Debuchy R."/>
            <person name="Gladieux P."/>
            <person name="Hiltunen Thoren M."/>
            <person name="Johannesson H."/>
        </authorList>
    </citation>
    <scope>NUCLEOTIDE SEQUENCE</scope>
    <source>
        <strain evidence="2">FGSC 1904</strain>
    </source>
</reference>
<evidence type="ECO:0000313" key="2">
    <source>
        <dbReference type="EMBL" id="KAK3402225.1"/>
    </source>
</evidence>
<gene>
    <name evidence="2" type="ORF">B0T20DRAFT_134794</name>
</gene>
<name>A0AAE0PMF6_SORBR</name>
<feature type="chain" id="PRO_5041941290" evidence="1">
    <location>
        <begin position="23"/>
        <end position="157"/>
    </location>
</feature>
<proteinExistence type="predicted"/>